<evidence type="ECO:0000259" key="8">
    <source>
        <dbReference type="Pfam" id="PF04261"/>
    </source>
</evidence>
<dbReference type="InterPro" id="IPR011008">
    <property type="entry name" value="Dimeric_a/b-barrel"/>
</dbReference>
<comment type="caution">
    <text evidence="10">The sequence shown here is derived from an EMBL/GenBank/DDBJ whole genome shotgun (WGS) entry which is preliminary data.</text>
</comment>
<dbReference type="EMBL" id="BMVU01000028">
    <property type="protein sequence ID" value="GGX90304.1"/>
    <property type="molecule type" value="Genomic_DNA"/>
</dbReference>
<sequence length="338" mass="35938">MSSPVSSAGAQPQPPFQPRRPAPPVPRSPSRPQPQPVLGPPAPAALFLVVTVPPGGEETVRGLLPDLAGLQRSIGFASPEAALTCVAGVGSDAWDRLFGAPRPAALHPFEELRGPRHTAVSTPGDLLFHIRAGRPDLCFALAAEVLRRLRGAVVVVDEVQAFKYFDSRNLLGFVDGTENPVGQGAADAVLTGEEDAGFAGGSYAVVQKYLHDVDSWEALAVEAQEKVIGRTKLTNLELGVPGSHVEVNTVLDGDGREQRVVRAAMPFGRPGQGEFGTYFISYARDPHVPETMLRRMFLGLPGTGHDPILDFSRAVTGTLFFVPSADFLDEAAERGAAR</sequence>
<evidence type="ECO:0000256" key="2">
    <source>
        <dbReference type="ARBA" id="ARBA00022559"/>
    </source>
</evidence>
<evidence type="ECO:0000313" key="10">
    <source>
        <dbReference type="EMBL" id="GGX90304.1"/>
    </source>
</evidence>
<dbReference type="InterPro" id="IPR048328">
    <property type="entry name" value="Dyp_perox_C"/>
</dbReference>
<dbReference type="InterPro" id="IPR048327">
    <property type="entry name" value="Dyp_perox_N"/>
</dbReference>
<reference evidence="10" key="1">
    <citation type="journal article" date="2014" name="Int. J. Syst. Evol. Microbiol.">
        <title>Complete genome sequence of Corynebacterium casei LMG S-19264T (=DSM 44701T), isolated from a smear-ripened cheese.</title>
        <authorList>
            <consortium name="US DOE Joint Genome Institute (JGI-PGF)"/>
            <person name="Walter F."/>
            <person name="Albersmeier A."/>
            <person name="Kalinowski J."/>
            <person name="Ruckert C."/>
        </authorList>
    </citation>
    <scope>NUCLEOTIDE SEQUENCE</scope>
    <source>
        <strain evidence="10">JCM 4790</strain>
    </source>
</reference>
<keyword evidence="3" id="KW-0479">Metal-binding</keyword>
<feature type="domain" description="Dyp-type peroxidase N-terminal" evidence="8">
    <location>
        <begin position="35"/>
        <end position="163"/>
    </location>
</feature>
<proteinExistence type="inferred from homology"/>
<evidence type="ECO:0000313" key="11">
    <source>
        <dbReference type="Proteomes" id="UP000619244"/>
    </source>
</evidence>
<dbReference type="InterPro" id="IPR006314">
    <property type="entry name" value="Dyp_peroxidase"/>
</dbReference>
<keyword evidence="11" id="KW-1185">Reference proteome</keyword>
<dbReference type="SUPFAM" id="SSF54909">
    <property type="entry name" value="Dimeric alpha+beta barrel"/>
    <property type="match status" value="1"/>
</dbReference>
<keyword evidence="4" id="KW-0560">Oxidoreductase</keyword>
<dbReference type="GO" id="GO:0005829">
    <property type="term" value="C:cytosol"/>
    <property type="evidence" value="ECO:0007669"/>
    <property type="project" value="TreeGrafter"/>
</dbReference>
<keyword evidence="2 10" id="KW-0575">Peroxidase</keyword>
<evidence type="ECO:0000256" key="3">
    <source>
        <dbReference type="ARBA" id="ARBA00022723"/>
    </source>
</evidence>
<feature type="region of interest" description="Disordered" evidence="7">
    <location>
        <begin position="1"/>
        <end position="40"/>
    </location>
</feature>
<feature type="compositionally biased region" description="Pro residues" evidence="7">
    <location>
        <begin position="12"/>
        <end position="40"/>
    </location>
</feature>
<organism evidence="10 11">
    <name type="scientific">Streptomyces minutiscleroticus</name>
    <dbReference type="NCBI Taxonomy" id="68238"/>
    <lineage>
        <taxon>Bacteria</taxon>
        <taxon>Bacillati</taxon>
        <taxon>Actinomycetota</taxon>
        <taxon>Actinomycetes</taxon>
        <taxon>Kitasatosporales</taxon>
        <taxon>Streptomycetaceae</taxon>
        <taxon>Streptomyces</taxon>
    </lineage>
</organism>
<evidence type="ECO:0000256" key="1">
    <source>
        <dbReference type="ARBA" id="ARBA00001970"/>
    </source>
</evidence>
<dbReference type="PROSITE" id="PS51404">
    <property type="entry name" value="DYP_PEROXIDASE"/>
    <property type="match status" value="1"/>
</dbReference>
<dbReference type="GO" id="GO:0004601">
    <property type="term" value="F:peroxidase activity"/>
    <property type="evidence" value="ECO:0007669"/>
    <property type="project" value="UniProtKB-KW"/>
</dbReference>
<dbReference type="GO" id="GO:0020037">
    <property type="term" value="F:heme binding"/>
    <property type="evidence" value="ECO:0007669"/>
    <property type="project" value="InterPro"/>
</dbReference>
<gene>
    <name evidence="10" type="ORF">GCM10010358_50340</name>
</gene>
<accession>A0A918U4J2</accession>
<evidence type="ECO:0000256" key="7">
    <source>
        <dbReference type="SAM" id="MobiDB-lite"/>
    </source>
</evidence>
<dbReference type="PANTHER" id="PTHR30521:SF0">
    <property type="entry name" value="DYP-TYPE PEROXIDASE FAMILY PROTEIN"/>
    <property type="match status" value="1"/>
</dbReference>
<comment type="cofactor">
    <cofactor evidence="1">
        <name>heme b</name>
        <dbReference type="ChEBI" id="CHEBI:60344"/>
    </cofactor>
</comment>
<evidence type="ECO:0000256" key="4">
    <source>
        <dbReference type="ARBA" id="ARBA00023002"/>
    </source>
</evidence>
<dbReference type="PANTHER" id="PTHR30521">
    <property type="entry name" value="DEFERROCHELATASE/PEROXIDASE"/>
    <property type="match status" value="1"/>
</dbReference>
<protein>
    <submittedName>
        <fullName evidence="10">Peroxidase</fullName>
    </submittedName>
</protein>
<dbReference type="GO" id="GO:0046872">
    <property type="term" value="F:metal ion binding"/>
    <property type="evidence" value="ECO:0007669"/>
    <property type="project" value="UniProtKB-KW"/>
</dbReference>
<name>A0A918U4J2_9ACTN</name>
<dbReference type="NCBIfam" id="TIGR01413">
    <property type="entry name" value="Dyp_perox_fam"/>
    <property type="match status" value="1"/>
</dbReference>
<reference evidence="10" key="2">
    <citation type="submission" date="2020-09" db="EMBL/GenBank/DDBJ databases">
        <authorList>
            <person name="Sun Q."/>
            <person name="Ohkuma M."/>
        </authorList>
    </citation>
    <scope>NUCLEOTIDE SEQUENCE</scope>
    <source>
        <strain evidence="10">JCM 4790</strain>
    </source>
</reference>
<dbReference type="Proteomes" id="UP000619244">
    <property type="component" value="Unassembled WGS sequence"/>
</dbReference>
<comment type="similarity">
    <text evidence="6">Belongs to the DyP-type peroxidase family.</text>
</comment>
<dbReference type="Pfam" id="PF04261">
    <property type="entry name" value="Dyp_perox_N"/>
    <property type="match status" value="1"/>
</dbReference>
<evidence type="ECO:0000256" key="6">
    <source>
        <dbReference type="ARBA" id="ARBA00025737"/>
    </source>
</evidence>
<evidence type="ECO:0000256" key="5">
    <source>
        <dbReference type="ARBA" id="ARBA00023004"/>
    </source>
</evidence>
<dbReference type="AlphaFoldDB" id="A0A918U4J2"/>
<feature type="domain" description="Dyp-type peroxidase C-terminal" evidence="9">
    <location>
        <begin position="166"/>
        <end position="326"/>
    </location>
</feature>
<dbReference type="Pfam" id="PF20628">
    <property type="entry name" value="Dyp_perox_C"/>
    <property type="match status" value="1"/>
</dbReference>
<evidence type="ECO:0000259" key="9">
    <source>
        <dbReference type="Pfam" id="PF20628"/>
    </source>
</evidence>
<keyword evidence="5" id="KW-0408">Iron</keyword>